<accession>M7N9B7</accession>
<keyword evidence="1" id="KW-0175">Coiled coil</keyword>
<dbReference type="STRING" id="1276920.ADIAG_02398"/>
<keyword evidence="3" id="KW-1185">Reference proteome</keyword>
<dbReference type="Proteomes" id="UP000012015">
    <property type="component" value="Unassembled WGS sequence"/>
</dbReference>
<protein>
    <submittedName>
        <fullName evidence="2">Recombinational DNA repair ATPase (RecF pathway)</fullName>
    </submittedName>
</protein>
<proteinExistence type="predicted"/>
<feature type="coiled-coil region" evidence="1">
    <location>
        <begin position="186"/>
        <end position="304"/>
    </location>
</feature>
<evidence type="ECO:0000256" key="1">
    <source>
        <dbReference type="SAM" id="Coils"/>
    </source>
</evidence>
<dbReference type="AlphaFoldDB" id="M7N9B7"/>
<reference evidence="2 3" key="1">
    <citation type="journal article" date="2013" name="Genome Announc.">
        <title>Draft Genome Sequence of Arthrobacter gangotriensis Strain Lz1yT, Isolated from a Penguin Rookery Soil Sample Collected in Antarctica, near the Indian Station Dakshin Gangotri.</title>
        <authorList>
            <person name="Shivaji S."/>
            <person name="Ara S."/>
            <person name="Bandi S."/>
            <person name="Singh A."/>
            <person name="Kumar Pinnaka A."/>
        </authorList>
    </citation>
    <scope>NUCLEOTIDE SEQUENCE [LARGE SCALE GENOMIC DNA]</scope>
    <source>
        <strain evidence="2 3">Lz1y</strain>
    </source>
</reference>
<dbReference type="RefSeq" id="WP_007271577.1">
    <property type="nucleotide sequence ID" value="NZ_AOCK01000006.1"/>
</dbReference>
<dbReference type="eggNOG" id="COG1196">
    <property type="taxonomic scope" value="Bacteria"/>
</dbReference>
<evidence type="ECO:0000313" key="3">
    <source>
        <dbReference type="Proteomes" id="UP000012015"/>
    </source>
</evidence>
<organism evidence="2 3">
    <name type="scientific">Paeniglutamicibacter gangotriensis Lz1y</name>
    <dbReference type="NCBI Taxonomy" id="1276920"/>
    <lineage>
        <taxon>Bacteria</taxon>
        <taxon>Bacillati</taxon>
        <taxon>Actinomycetota</taxon>
        <taxon>Actinomycetes</taxon>
        <taxon>Micrococcales</taxon>
        <taxon>Micrococcaceae</taxon>
        <taxon>Paeniglutamicibacter</taxon>
    </lineage>
</organism>
<dbReference type="EMBL" id="AOCK01000006">
    <property type="protein sequence ID" value="EMQ98379.1"/>
    <property type="molecule type" value="Genomic_DNA"/>
</dbReference>
<dbReference type="SUPFAM" id="SSF52540">
    <property type="entry name" value="P-loop containing nucleoside triphosphate hydrolases"/>
    <property type="match status" value="1"/>
</dbReference>
<dbReference type="PATRIC" id="fig|1276920.7.peg.2396"/>
<dbReference type="Gene3D" id="3.40.50.300">
    <property type="entry name" value="P-loop containing nucleotide triphosphate hydrolases"/>
    <property type="match status" value="1"/>
</dbReference>
<evidence type="ECO:0000313" key="2">
    <source>
        <dbReference type="EMBL" id="EMQ98379.1"/>
    </source>
</evidence>
<comment type="caution">
    <text evidence="2">The sequence shown here is derived from an EMBL/GenBank/DDBJ whole genome shotgun (WGS) entry which is preliminary data.</text>
</comment>
<dbReference type="InterPro" id="IPR027417">
    <property type="entry name" value="P-loop_NTPase"/>
</dbReference>
<name>M7N9B7_9MICC</name>
<sequence>MAKSTEVTLKDFQRLEYVQIAPRGALVAISGRNAQGKSSILDGLEATIIGHNKRDVPRPVREGQKTAEVVNILDNGMTLTRKYKADGSSSLTGKASDGSKVAQATLNGMLGSLGMDAGAFSLLDDKKQLAVVLDLADLPFDPAKLATDQKAIFEQRTFINRKAKELEAQVARYGDLPPAPTAEVSVVELAEEIRAAEQVERKQEDDHAMLVRSNSELDRLNSEIQRLTAQRAIVESDLDSVRQIIEGHEPLPDIDALRERMATAEETNRTVRTAKEKANLVFQLEATQDQAEGLTKQLEALDKQKADGLAAAAFPVEGMSFDEEGVLLNGRPFRKASTREQTIASAHMIIASNPELRVMIVRNGNDLDSDGLAELEALGDAHDFQIFAEFVDESGEFGWTIEDGKVA</sequence>
<gene>
    <name evidence="2" type="ORF">ADIAG_02398</name>
</gene>